<dbReference type="Pfam" id="PF14579">
    <property type="entry name" value="HHH_6"/>
    <property type="match status" value="1"/>
</dbReference>
<comment type="function">
    <text evidence="10">DNA polymerase III is a complex, multichain enzyme responsible for most of the replicative synthesis in bacteria. This DNA polymerase also exhibits 3' to 5' exonuclease activity. The alpha chain is the DNA polymerase.</text>
</comment>
<dbReference type="GO" id="GO:0006260">
    <property type="term" value="P:DNA replication"/>
    <property type="evidence" value="ECO:0007669"/>
    <property type="project" value="UniProtKB-KW"/>
</dbReference>
<comment type="subcellular location">
    <subcellularLocation>
        <location evidence="1">Cytoplasm</location>
    </subcellularLocation>
</comment>
<dbReference type="GO" id="GO:0003887">
    <property type="term" value="F:DNA-directed DNA polymerase activity"/>
    <property type="evidence" value="ECO:0007669"/>
    <property type="project" value="UniProtKB-KW"/>
</dbReference>
<evidence type="ECO:0000259" key="13">
    <source>
        <dbReference type="SMART" id="SM00481"/>
    </source>
</evidence>
<dbReference type="Gene3D" id="1.10.150.870">
    <property type="match status" value="1"/>
</dbReference>
<dbReference type="Gene3D" id="3.20.20.140">
    <property type="entry name" value="Metal-dependent hydrolases"/>
    <property type="match status" value="1"/>
</dbReference>
<keyword evidence="9" id="KW-0239">DNA-directed DNA polymerase</keyword>
<evidence type="ECO:0000256" key="9">
    <source>
        <dbReference type="ARBA" id="ARBA00022932"/>
    </source>
</evidence>
<dbReference type="Gene3D" id="1.10.10.1600">
    <property type="entry name" value="Bacterial DNA polymerase III alpha subunit, thumb domain"/>
    <property type="match status" value="1"/>
</dbReference>
<dbReference type="GO" id="GO:0008408">
    <property type="term" value="F:3'-5' exonuclease activity"/>
    <property type="evidence" value="ECO:0007669"/>
    <property type="project" value="InterPro"/>
</dbReference>
<dbReference type="EMBL" id="JSWE01000058">
    <property type="protein sequence ID" value="KIE05968.1"/>
    <property type="molecule type" value="Genomic_DNA"/>
</dbReference>
<evidence type="ECO:0000256" key="6">
    <source>
        <dbReference type="ARBA" id="ARBA00022679"/>
    </source>
</evidence>
<dbReference type="PANTHER" id="PTHR32294:SF0">
    <property type="entry name" value="DNA POLYMERASE III SUBUNIT ALPHA"/>
    <property type="match status" value="1"/>
</dbReference>
<dbReference type="InterPro" id="IPR029460">
    <property type="entry name" value="DNAPol_HHH"/>
</dbReference>
<dbReference type="SUPFAM" id="SSF89550">
    <property type="entry name" value="PHP domain-like"/>
    <property type="match status" value="1"/>
</dbReference>
<feature type="domain" description="Polymerase/histidinol phosphatase N-terminal" evidence="13">
    <location>
        <begin position="5"/>
        <end position="72"/>
    </location>
</feature>
<dbReference type="InterPro" id="IPR049821">
    <property type="entry name" value="PolIIIA_DnaE1_PHP"/>
</dbReference>
<comment type="caution">
    <text evidence="14">The sequence shown here is derived from an EMBL/GenBank/DDBJ whole genome shotgun (WGS) entry which is preliminary data.</text>
</comment>
<keyword evidence="7 14" id="KW-0548">Nucleotidyltransferase</keyword>
<keyword evidence="6 14" id="KW-0808">Transferase</keyword>
<dbReference type="GO" id="GO:0003676">
    <property type="term" value="F:nucleic acid binding"/>
    <property type="evidence" value="ECO:0007669"/>
    <property type="project" value="InterPro"/>
</dbReference>
<reference evidence="14 15" key="1">
    <citation type="submission" date="2014-11" db="EMBL/GenBank/DDBJ databases">
        <title>A Rickettsiales Symbiont of Amoebae With Ancient Features.</title>
        <authorList>
            <person name="Schulz F."/>
            <person name="Martijn J."/>
            <person name="Wascher F."/>
            <person name="Kostanjsek R."/>
            <person name="Ettema T.J."/>
            <person name="Horn M."/>
        </authorList>
    </citation>
    <scope>NUCLEOTIDE SEQUENCE [LARGE SCALE GENOMIC DNA]</scope>
    <source>
        <strain evidence="14 15">UWC36</strain>
    </source>
</reference>
<organism evidence="14 15">
    <name type="scientific">Candidatus Jidaibacter acanthamoebae</name>
    <dbReference type="NCBI Taxonomy" id="86105"/>
    <lineage>
        <taxon>Bacteria</taxon>
        <taxon>Pseudomonadati</taxon>
        <taxon>Pseudomonadota</taxon>
        <taxon>Alphaproteobacteria</taxon>
        <taxon>Rickettsiales</taxon>
        <taxon>Candidatus Midichloriaceae</taxon>
        <taxon>Candidatus Jidaibacter</taxon>
    </lineage>
</organism>
<keyword evidence="15" id="KW-1185">Reference proteome</keyword>
<dbReference type="Pfam" id="PF01336">
    <property type="entry name" value="tRNA_anti-codon"/>
    <property type="match status" value="1"/>
</dbReference>
<dbReference type="InterPro" id="IPR041931">
    <property type="entry name" value="DNA_pol3_alpha_thumb_dom"/>
</dbReference>
<dbReference type="NCBIfam" id="TIGR00594">
    <property type="entry name" value="polc"/>
    <property type="match status" value="1"/>
</dbReference>
<evidence type="ECO:0000256" key="10">
    <source>
        <dbReference type="ARBA" id="ARBA00025611"/>
    </source>
</evidence>
<dbReference type="Pfam" id="PF02811">
    <property type="entry name" value="PHP"/>
    <property type="match status" value="1"/>
</dbReference>
<comment type="similarity">
    <text evidence="2">Belongs to the DNA polymerase type-C family. DnaE subfamily.</text>
</comment>
<name>A0A0C1QQ05_9RICK</name>
<evidence type="ECO:0000256" key="1">
    <source>
        <dbReference type="ARBA" id="ARBA00004496"/>
    </source>
</evidence>
<dbReference type="PANTHER" id="PTHR32294">
    <property type="entry name" value="DNA POLYMERASE III SUBUNIT ALPHA"/>
    <property type="match status" value="1"/>
</dbReference>
<evidence type="ECO:0000256" key="2">
    <source>
        <dbReference type="ARBA" id="ARBA00009496"/>
    </source>
</evidence>
<dbReference type="InterPro" id="IPR040982">
    <property type="entry name" value="DNA_pol3_finger"/>
</dbReference>
<dbReference type="GO" id="GO:0005737">
    <property type="term" value="C:cytoplasm"/>
    <property type="evidence" value="ECO:0007669"/>
    <property type="project" value="UniProtKB-SubCell"/>
</dbReference>
<evidence type="ECO:0000256" key="3">
    <source>
        <dbReference type="ARBA" id="ARBA00012417"/>
    </source>
</evidence>
<evidence type="ECO:0000256" key="11">
    <source>
        <dbReference type="ARBA" id="ARBA00026073"/>
    </source>
</evidence>
<dbReference type="CDD" id="cd04485">
    <property type="entry name" value="DnaE_OBF"/>
    <property type="match status" value="1"/>
</dbReference>
<accession>A0A0C1QQ05</accession>
<dbReference type="Proteomes" id="UP000031258">
    <property type="component" value="Unassembled WGS sequence"/>
</dbReference>
<dbReference type="EC" id="2.7.7.7" evidence="3"/>
<evidence type="ECO:0000256" key="5">
    <source>
        <dbReference type="ARBA" id="ARBA00022490"/>
    </source>
</evidence>
<dbReference type="RefSeq" id="WP_053332494.1">
    <property type="nucleotide sequence ID" value="NZ_JSWE01000058.1"/>
</dbReference>
<dbReference type="Pfam" id="PF07733">
    <property type="entry name" value="DNA_pol3_alpha"/>
    <property type="match status" value="1"/>
</dbReference>
<keyword evidence="5" id="KW-0963">Cytoplasm</keyword>
<proteinExistence type="inferred from homology"/>
<dbReference type="InterPro" id="IPR016195">
    <property type="entry name" value="Pol/histidinol_Pase-like"/>
</dbReference>
<comment type="subunit">
    <text evidence="11">DNA polymerase III contains a core (composed of alpha, epsilon and theta chains) that associates with a tau subunit. This core dimerizes to form the POLIII' complex. PolIII' associates with the gamma complex (composed of gamma, delta, delta', psi and chi chains) and with the beta chain to form the complete DNA polymerase III complex.</text>
</comment>
<evidence type="ECO:0000256" key="4">
    <source>
        <dbReference type="ARBA" id="ARBA00019114"/>
    </source>
</evidence>
<dbReference type="Pfam" id="PF17657">
    <property type="entry name" value="DNA_pol3_finger"/>
    <property type="match status" value="1"/>
</dbReference>
<dbReference type="OrthoDB" id="9803237at2"/>
<dbReference type="AlphaFoldDB" id="A0A0C1QQ05"/>
<dbReference type="InterPro" id="IPR011708">
    <property type="entry name" value="DNA_pol3_alpha_NTPase_dom"/>
</dbReference>
<evidence type="ECO:0000313" key="14">
    <source>
        <dbReference type="EMBL" id="KIE05968.1"/>
    </source>
</evidence>
<evidence type="ECO:0000256" key="8">
    <source>
        <dbReference type="ARBA" id="ARBA00022705"/>
    </source>
</evidence>
<evidence type="ECO:0000313" key="15">
    <source>
        <dbReference type="Proteomes" id="UP000031258"/>
    </source>
</evidence>
<dbReference type="InterPro" id="IPR004365">
    <property type="entry name" value="NA-bd_OB_tRNA"/>
</dbReference>
<evidence type="ECO:0000256" key="7">
    <source>
        <dbReference type="ARBA" id="ARBA00022695"/>
    </source>
</evidence>
<keyword evidence="8" id="KW-0235">DNA replication</keyword>
<dbReference type="NCBIfam" id="NF004226">
    <property type="entry name" value="PRK05673.1"/>
    <property type="match status" value="1"/>
</dbReference>
<comment type="catalytic activity">
    <reaction evidence="12">
        <text>DNA(n) + a 2'-deoxyribonucleoside 5'-triphosphate = DNA(n+1) + diphosphate</text>
        <dbReference type="Rhea" id="RHEA:22508"/>
        <dbReference type="Rhea" id="RHEA-COMP:17339"/>
        <dbReference type="Rhea" id="RHEA-COMP:17340"/>
        <dbReference type="ChEBI" id="CHEBI:33019"/>
        <dbReference type="ChEBI" id="CHEBI:61560"/>
        <dbReference type="ChEBI" id="CHEBI:173112"/>
        <dbReference type="EC" id="2.7.7.7"/>
    </reaction>
</comment>
<dbReference type="PATRIC" id="fig|86105.3.peg.382"/>
<dbReference type="SMART" id="SM00481">
    <property type="entry name" value="POLIIIAc"/>
    <property type="match status" value="1"/>
</dbReference>
<dbReference type="InterPro" id="IPR003141">
    <property type="entry name" value="Pol/His_phosphatase_N"/>
</dbReference>
<dbReference type="CDD" id="cd07433">
    <property type="entry name" value="PHP_PolIIIA_DnaE1"/>
    <property type="match status" value="1"/>
</dbReference>
<protein>
    <recommendedName>
        <fullName evidence="4">DNA polymerase III subunit alpha</fullName>
        <ecNumber evidence="3">2.7.7.7</ecNumber>
    </recommendedName>
</protein>
<dbReference type="InterPro" id="IPR004805">
    <property type="entry name" value="DnaE2/DnaE/PolC"/>
</dbReference>
<gene>
    <name evidence="14" type="primary">dnaE1_2</name>
    <name evidence="14" type="ORF">NF27_CG01480</name>
</gene>
<evidence type="ECO:0000256" key="12">
    <source>
        <dbReference type="ARBA" id="ARBA00049244"/>
    </source>
</evidence>
<sequence>MKTFIHLRAHSDYSLGMSAVKIKELAKKCVEYKFPAICLADHKNLFGALEFSQACIKSGVQPIIGCIVKVEYDKKTTLNRKSLGEVLLIAKNKQGYQNLMKIVSHSFLSSDSLEDPNISLDYLLENIEGLIALTGGKESILGKYVLDNKFEDGAIFLEQLKKRIKDDLYIEVQRNVDTYNEEFEQNILKYAQDLELGIVATNDIYFLTPQMHIAQDALYCIAEARKLEETERPSVSKDCYLKSTEEMFELFKDLPEAIENTVNIAKKCLVYSETSKPLLPSFSTANKANEDEILSEFAKEGLRKRLAKLQYTIDEEEYFKRLDFELSVIIKMRFAGYFLIVSDFIKWSKNNGVPVGPGRGSGAGSLVAWAIDITDLDPIKFGLLFERFLNPDRISMPDFDIDFCQERREEVIKYVKEKYGEDRVANIITFGKLQPRAVLRDVGRVLGMDYMTVDRICKMVPNNPANPVTLSQAINLDRDLQGQRDTNPVIAKLLSIGLQLEGMNRHVSTHAAGIVIADRPLVEVVPLYRDDNSPMPIIQFNMKAAEDAGLVKFDFLGLKTLTVISWACDLINKKETENFDIGEISLEDKKTFKLLSRGETVGVFQFESVGMKETIKKLKPDKIEDLIALGSLYRPGPMDNIPSYINRKHGYEKPQYLHPKLEEILKETYGIIVYQEQVIIIAQALAGYTLGEADLLRRAMGKKIQAEMDANREVFIQGAVKNGIGRDLAEEIFNLIDKFASYGFNKSHAAAYAIISYQTAFLKANYPLEFFTASLNLEIDDADKINLFLNDARNYNITILPPSINHSEALFVIEDKAIRYGLSAIKNVGRKAVEEIIKIRKEEGEFKDLEDFLIKAGLRNLNKRMLEGLSKAGAFDCFNTNRNSIFKSVEKIISWTSMQEENASTKQASLFEDIDIAYQKIFLENVEQWNTKQTLEAEFEAFGFYLSSHPIEEYAVKLRKMNITFACEIDSRVGSKSSKLNFAGVITSKKIKSSARGKFAFIQLSDKTGLFDVSIFDEKQLVQYNEEGLLEVGKVVFIVADAKKDNTGLRIIIDSMSYIEDALKDVKTTLKITIKDREAINIIKDSITEIGIPIKLAVCIDGEGEVFFKNNKPIFIDREKISMLKNSSALEIKEE</sequence>
<dbReference type="InterPro" id="IPR004013">
    <property type="entry name" value="PHP_dom"/>
</dbReference>
<dbReference type="STRING" id="86105.NF27_CG01480"/>